<dbReference type="Pfam" id="PF00903">
    <property type="entry name" value="Glyoxalase"/>
    <property type="match status" value="1"/>
</dbReference>
<sequence>MNCFKISMGNADVAIPVPDPLPLLSLDHVSLVCKSVKSSTEFYAKILGFHLVKRPSSFHFEGAWLYNYGVGIHLLKCESDEVVPLKSKINPRDNHVSFQCTDVGLVEKKLQQMKIKYEKRVVEEGGIYVDQIFFHDPDGYMIEICNCENLPIVPLKEKEGGTRGPSCVNRSKSLHYALPKSAYKMERPKSYSEISLVPANEKEAKPTIEERRCSSEAHKDQKPLLLDIMNFYI</sequence>
<dbReference type="InterPro" id="IPR029068">
    <property type="entry name" value="Glyas_Bleomycin-R_OHBP_Dase"/>
</dbReference>
<dbReference type="EMBL" id="GCKF01041833">
    <property type="protein sequence ID" value="JAG95000.1"/>
    <property type="molecule type" value="Transcribed_RNA"/>
</dbReference>
<proteinExistence type="predicted"/>
<reference evidence="2" key="1">
    <citation type="submission" date="2015-03" db="EMBL/GenBank/DDBJ databases">
        <title>A transcriptome of Araucaria cunninghamii, an australian fine timber species.</title>
        <authorList>
            <person name="Jing Yi C.J.Y."/>
            <person name="Yin San L.Y.S."/>
            <person name="Abdul Karim S.S."/>
            <person name="Wan Azmi N.N."/>
            <person name="Hercus R.R."/>
            <person name="Croft L.L."/>
        </authorList>
    </citation>
    <scope>NUCLEOTIDE SEQUENCE</scope>
    <source>
        <strain evidence="2">MI0301</strain>
        <tissue evidence="2">Leaf</tissue>
    </source>
</reference>
<protein>
    <recommendedName>
        <fullName evidence="1">VOC domain-containing protein</fullName>
    </recommendedName>
</protein>
<dbReference type="PANTHER" id="PTHR46142">
    <property type="match status" value="1"/>
</dbReference>
<dbReference type="InterPro" id="IPR004360">
    <property type="entry name" value="Glyas_Fos-R_dOase_dom"/>
</dbReference>
<dbReference type="PANTHER" id="PTHR46142:SF13">
    <property type="entry name" value="LACTOYLGLUTATHIONE LYASE_GLYOXALASE I FAMILY PROTEIN"/>
    <property type="match status" value="1"/>
</dbReference>
<organism evidence="2">
    <name type="scientific">Araucaria cunninghamii</name>
    <name type="common">Hoop pine</name>
    <name type="synonym">Moreton Bay pine</name>
    <dbReference type="NCBI Taxonomy" id="56994"/>
    <lineage>
        <taxon>Eukaryota</taxon>
        <taxon>Viridiplantae</taxon>
        <taxon>Streptophyta</taxon>
        <taxon>Embryophyta</taxon>
        <taxon>Tracheophyta</taxon>
        <taxon>Spermatophyta</taxon>
        <taxon>Pinopsida</taxon>
        <taxon>Pinidae</taxon>
        <taxon>Conifers II</taxon>
        <taxon>Araucariales</taxon>
        <taxon>Araucariaceae</taxon>
        <taxon>Araucaria</taxon>
    </lineage>
</organism>
<evidence type="ECO:0000259" key="1">
    <source>
        <dbReference type="PROSITE" id="PS51819"/>
    </source>
</evidence>
<feature type="domain" description="VOC" evidence="1">
    <location>
        <begin position="25"/>
        <end position="147"/>
    </location>
</feature>
<dbReference type="InterPro" id="IPR037523">
    <property type="entry name" value="VOC_core"/>
</dbReference>
<dbReference type="SUPFAM" id="SSF54593">
    <property type="entry name" value="Glyoxalase/Bleomycin resistance protein/Dihydroxybiphenyl dioxygenase"/>
    <property type="match status" value="1"/>
</dbReference>
<dbReference type="Gene3D" id="3.10.180.10">
    <property type="entry name" value="2,3-Dihydroxybiphenyl 1,2-Dioxygenase, domain 1"/>
    <property type="match status" value="1"/>
</dbReference>
<dbReference type="CDD" id="cd07245">
    <property type="entry name" value="VOC_like"/>
    <property type="match status" value="1"/>
</dbReference>
<dbReference type="PROSITE" id="PS51819">
    <property type="entry name" value="VOC"/>
    <property type="match status" value="1"/>
</dbReference>
<name>A0A0D6QZB5_ARACU</name>
<dbReference type="AlphaFoldDB" id="A0A0D6QZB5"/>
<evidence type="ECO:0000313" key="2">
    <source>
        <dbReference type="EMBL" id="JAG95000.1"/>
    </source>
</evidence>
<accession>A0A0D6QZB5</accession>